<feature type="transmembrane region" description="Helical" evidence="8">
    <location>
        <begin position="207"/>
        <end position="227"/>
    </location>
</feature>
<evidence type="ECO:0000256" key="1">
    <source>
        <dbReference type="ARBA" id="ARBA00004141"/>
    </source>
</evidence>
<dbReference type="Proteomes" id="UP000284403">
    <property type="component" value="Unassembled WGS sequence"/>
</dbReference>
<proteinExistence type="inferred from homology"/>
<dbReference type="GO" id="GO:0016020">
    <property type="term" value="C:membrane"/>
    <property type="evidence" value="ECO:0007669"/>
    <property type="project" value="UniProtKB-SubCell"/>
</dbReference>
<feature type="region of interest" description="Disordered" evidence="7">
    <location>
        <begin position="1"/>
        <end position="29"/>
    </location>
</feature>
<dbReference type="RefSeq" id="XP_029232086.1">
    <property type="nucleotide sequence ID" value="XM_029367782.1"/>
</dbReference>
<keyword evidence="6" id="KW-0862">Zinc</keyword>
<feature type="compositionally biased region" description="Gly residues" evidence="7">
    <location>
        <begin position="1"/>
        <end position="10"/>
    </location>
</feature>
<evidence type="ECO:0000256" key="6">
    <source>
        <dbReference type="PIRSR" id="PIRSR604254-1"/>
    </source>
</evidence>
<protein>
    <submittedName>
        <fullName evidence="9">Adiponectin receptor protein 1</fullName>
    </submittedName>
</protein>
<evidence type="ECO:0000313" key="9">
    <source>
        <dbReference type="EMBL" id="RNF26880.1"/>
    </source>
</evidence>
<dbReference type="AlphaFoldDB" id="A0A3S5IUN1"/>
<feature type="transmembrane region" description="Helical" evidence="8">
    <location>
        <begin position="239"/>
        <end position="260"/>
    </location>
</feature>
<feature type="binding site" evidence="6">
    <location>
        <position position="306"/>
    </location>
    <ligand>
        <name>Zn(2+)</name>
        <dbReference type="ChEBI" id="CHEBI:29105"/>
    </ligand>
</feature>
<evidence type="ECO:0000256" key="3">
    <source>
        <dbReference type="ARBA" id="ARBA00022692"/>
    </source>
</evidence>
<dbReference type="InterPro" id="IPR004254">
    <property type="entry name" value="AdipoR/HlyIII-related"/>
</dbReference>
<evidence type="ECO:0000256" key="2">
    <source>
        <dbReference type="ARBA" id="ARBA00007018"/>
    </source>
</evidence>
<reference evidence="9 10" key="1">
    <citation type="journal article" date="2018" name="BMC Genomics">
        <title>Genomic comparison of Trypanosoma conorhini and Trypanosoma rangeli to Trypanosoma cruzi strains of high and low virulence.</title>
        <authorList>
            <person name="Bradwell K.R."/>
            <person name="Koparde V.N."/>
            <person name="Matveyev A.V."/>
            <person name="Serrano M.G."/>
            <person name="Alves J.M."/>
            <person name="Parikh H."/>
            <person name="Huang B."/>
            <person name="Lee V."/>
            <person name="Espinosa-Alvarez O."/>
            <person name="Ortiz P.A."/>
            <person name="Costa-Martins A.G."/>
            <person name="Teixeira M.M."/>
            <person name="Buck G.A."/>
        </authorList>
    </citation>
    <scope>NUCLEOTIDE SEQUENCE [LARGE SCALE GENOMIC DNA]</scope>
    <source>
        <strain evidence="9 10">025E</strain>
    </source>
</reference>
<dbReference type="GO" id="GO:0046872">
    <property type="term" value="F:metal ion binding"/>
    <property type="evidence" value="ECO:0007669"/>
    <property type="project" value="UniProtKB-KW"/>
</dbReference>
<feature type="transmembrane region" description="Helical" evidence="8">
    <location>
        <begin position="180"/>
        <end position="200"/>
    </location>
</feature>
<organism evidence="9 10">
    <name type="scientific">Trypanosoma conorhini</name>
    <dbReference type="NCBI Taxonomy" id="83891"/>
    <lineage>
        <taxon>Eukaryota</taxon>
        <taxon>Discoba</taxon>
        <taxon>Euglenozoa</taxon>
        <taxon>Kinetoplastea</taxon>
        <taxon>Metakinetoplastina</taxon>
        <taxon>Trypanosomatida</taxon>
        <taxon>Trypanosomatidae</taxon>
        <taxon>Trypanosoma</taxon>
    </lineage>
</organism>
<evidence type="ECO:0000313" key="10">
    <source>
        <dbReference type="Proteomes" id="UP000284403"/>
    </source>
</evidence>
<evidence type="ECO:0000256" key="4">
    <source>
        <dbReference type="ARBA" id="ARBA00022989"/>
    </source>
</evidence>
<dbReference type="EMBL" id="MKKU01000024">
    <property type="protein sequence ID" value="RNF26880.1"/>
    <property type="molecule type" value="Genomic_DNA"/>
</dbReference>
<dbReference type="PANTHER" id="PTHR20855">
    <property type="entry name" value="ADIPOR/PROGESTIN RECEPTOR-RELATED"/>
    <property type="match status" value="1"/>
</dbReference>
<comment type="similarity">
    <text evidence="2">Belongs to the ADIPOR family.</text>
</comment>
<evidence type="ECO:0000256" key="7">
    <source>
        <dbReference type="SAM" id="MobiDB-lite"/>
    </source>
</evidence>
<feature type="transmembrane region" description="Helical" evidence="8">
    <location>
        <begin position="137"/>
        <end position="160"/>
    </location>
</feature>
<comment type="caution">
    <text evidence="9">The sequence shown here is derived from an EMBL/GenBank/DDBJ whole genome shotgun (WGS) entry which is preliminary data.</text>
</comment>
<keyword evidence="10" id="KW-1185">Reference proteome</keyword>
<feature type="transmembrane region" description="Helical" evidence="8">
    <location>
        <begin position="272"/>
        <end position="288"/>
    </location>
</feature>
<dbReference type="PANTHER" id="PTHR20855:SF52">
    <property type="entry name" value="ADIPONECTIN RECEPTOR PROTEIN"/>
    <property type="match status" value="1"/>
</dbReference>
<gene>
    <name evidence="9" type="ORF">Tco025E_00842</name>
</gene>
<feature type="binding site" evidence="6">
    <location>
        <position position="161"/>
    </location>
    <ligand>
        <name>Zn(2+)</name>
        <dbReference type="ChEBI" id="CHEBI:29105"/>
    </ligand>
</feature>
<evidence type="ECO:0000256" key="8">
    <source>
        <dbReference type="SAM" id="Phobius"/>
    </source>
</evidence>
<keyword evidence="5 8" id="KW-0472">Membrane</keyword>
<dbReference type="OrthoDB" id="529367at2759"/>
<dbReference type="Pfam" id="PF03006">
    <property type="entry name" value="HlyIII"/>
    <property type="match status" value="1"/>
</dbReference>
<comment type="subcellular location">
    <subcellularLocation>
        <location evidence="1">Membrane</location>
        <topology evidence="1">Multi-pass membrane protein</topology>
    </subcellularLocation>
</comment>
<feature type="transmembrane region" description="Helical" evidence="8">
    <location>
        <begin position="308"/>
        <end position="331"/>
    </location>
</feature>
<feature type="binding site" evidence="6">
    <location>
        <position position="310"/>
    </location>
    <ligand>
        <name>Zn(2+)</name>
        <dbReference type="ChEBI" id="CHEBI:29105"/>
    </ligand>
</feature>
<keyword evidence="6" id="KW-0479">Metal-binding</keyword>
<evidence type="ECO:0000256" key="5">
    <source>
        <dbReference type="ARBA" id="ARBA00023136"/>
    </source>
</evidence>
<dbReference type="GO" id="GO:0038023">
    <property type="term" value="F:signaling receptor activity"/>
    <property type="evidence" value="ECO:0007669"/>
    <property type="project" value="TreeGrafter"/>
</dbReference>
<keyword evidence="9" id="KW-0675">Receptor</keyword>
<keyword evidence="3 8" id="KW-0812">Transmembrane</keyword>
<name>A0A3S5IUN1_9TRYP</name>
<accession>A0A3S5IUN1</accession>
<sequence length="338" mass="38248">MRQAKNGGGAAARLKAQEGDSKSTPPGQQDFALDALKRTPYNNNPELPLYTIDQAPKHLSDNVYILTGYRVGYTARMCVRSILALHNETFNIWTHLIGFVAFIFVIAWFFVIVLIPSSHQQHADERTLATSHTESKGLTFFLFAAYSFGCLMCMLCSCLFHTLLAHKSSTVYSWAHALDYFGITFLVVGSFLPFCYFAFTCEPLWRLTYLSMISTLGIIGLLGPFFRQWTQQQYANCRTLFYVCMVSSGLFPITHLYLLLPGSVSSSFVEGLLLMMALYGVGVFVYAFQIPEVFFPGKFDVYLSSHQIWHVFVLAAAFVHFFNSASMYINFRRMTLSC</sequence>
<keyword evidence="4 8" id="KW-1133">Transmembrane helix</keyword>
<feature type="transmembrane region" description="Helical" evidence="8">
    <location>
        <begin position="92"/>
        <end position="116"/>
    </location>
</feature>
<dbReference type="GeneID" id="40314453"/>